<comment type="caution">
    <text evidence="1">The sequence shown here is derived from an EMBL/GenBank/DDBJ whole genome shotgun (WGS) entry which is preliminary data.</text>
</comment>
<reference evidence="2" key="1">
    <citation type="journal article" date="2015" name="Genome Announc.">
        <title>Draft Genome Sequence of an Anaerobic Ammonium-Oxidizing Bacterium, "Candidatus Brocadia sinica".</title>
        <authorList>
            <person name="Oshiki M."/>
            <person name="Shinyako-Hata K."/>
            <person name="Satoh H."/>
            <person name="Okabe S."/>
        </authorList>
    </citation>
    <scope>NUCLEOTIDE SEQUENCE [LARGE SCALE GENOMIC DNA]</scope>
    <source>
        <strain evidence="2">JPN1</strain>
    </source>
</reference>
<gene>
    <name evidence="1" type="ORF">BROSI_A0215</name>
</gene>
<dbReference type="Gene3D" id="3.90.10.10">
    <property type="entry name" value="Cytochrome C3"/>
    <property type="match status" value="1"/>
</dbReference>
<protein>
    <submittedName>
        <fullName evidence="1">Hypothetical heme protein</fullName>
    </submittedName>
</protein>
<dbReference type="SUPFAM" id="SSF48695">
    <property type="entry name" value="Multiheme cytochromes"/>
    <property type="match status" value="1"/>
</dbReference>
<dbReference type="InterPro" id="IPR036280">
    <property type="entry name" value="Multihaem_cyt_sf"/>
</dbReference>
<keyword evidence="2" id="KW-1185">Reference proteome</keyword>
<evidence type="ECO:0000313" key="2">
    <source>
        <dbReference type="Proteomes" id="UP000032309"/>
    </source>
</evidence>
<dbReference type="EMBL" id="BAFN01000001">
    <property type="protein sequence ID" value="GAN31711.1"/>
    <property type="molecule type" value="Genomic_DNA"/>
</dbReference>
<evidence type="ECO:0000313" key="1">
    <source>
        <dbReference type="EMBL" id="GAN31711.1"/>
    </source>
</evidence>
<name>A0ABQ0JSL3_9BACT</name>
<organism evidence="1 2">
    <name type="scientific">Candidatus Brocadia sinica JPN1</name>
    <dbReference type="NCBI Taxonomy" id="1197129"/>
    <lineage>
        <taxon>Bacteria</taxon>
        <taxon>Pseudomonadati</taxon>
        <taxon>Planctomycetota</taxon>
        <taxon>Candidatus Brocadiia</taxon>
        <taxon>Candidatus Brocadiales</taxon>
        <taxon>Candidatus Brocadiaceae</taxon>
        <taxon>Candidatus Brocadia</taxon>
    </lineage>
</organism>
<proteinExistence type="predicted"/>
<dbReference type="CDD" id="cd08168">
    <property type="entry name" value="Cytochrom_C3"/>
    <property type="match status" value="1"/>
</dbReference>
<accession>A0ABQ0JSL3</accession>
<dbReference type="Proteomes" id="UP000032309">
    <property type="component" value="Unassembled WGS sequence"/>
</dbReference>
<sequence>MWLCCFMKYGITMHLGYFFFISFILTQQLAWGNGDNVIPQHETSLLPSTASPVLQEGDEGKIRKPTKKASLLLVNGIQQPHTQYPTGSCIDRCHVNYATYQTMYDAEFFRHRVHSPKQGMECNLCHENYIADMKPHGNLIIQDKDCVTCHHKAVRNAECLKCHAGIKDYMEGCIQDMLTNVPDWMSKDVSCSDCHKLELDGSTFKPVRESCIECHSTGYGALCDLWKEILDGEIKQYCENERNILNAVGHNQTQSSGAIILAEQINTVAKYLFSDSFVSPLSPEEEGERRNKSQKKRVLPLDISNRHNLLQFIRSYGIHNILLSQILLKSMENEQCH</sequence>